<organism evidence="1 2">
    <name type="scientific">Anaerostipes caccae (strain DSM 14662 / CCUG 47493 / JCM 13470 / NCIMB 13811 / L1-92)</name>
    <dbReference type="NCBI Taxonomy" id="411490"/>
    <lineage>
        <taxon>Bacteria</taxon>
        <taxon>Bacillati</taxon>
        <taxon>Bacillota</taxon>
        <taxon>Clostridia</taxon>
        <taxon>Lachnospirales</taxon>
        <taxon>Lachnospiraceae</taxon>
        <taxon>Anaerostipes</taxon>
    </lineage>
</organism>
<name>B0MAF5_ANACD</name>
<evidence type="ECO:0000313" key="1">
    <source>
        <dbReference type="EMBL" id="EDR98829.1"/>
    </source>
</evidence>
<keyword evidence="2" id="KW-1185">Reference proteome</keyword>
<comment type="caution">
    <text evidence="1">The sequence shown here is derived from an EMBL/GenBank/DDBJ whole genome shotgun (WGS) entry which is preliminary data.</text>
</comment>
<accession>B0MAF5</accession>
<evidence type="ECO:0000313" key="2">
    <source>
        <dbReference type="Proteomes" id="UP000004935"/>
    </source>
</evidence>
<dbReference type="Proteomes" id="UP000004935">
    <property type="component" value="Unassembled WGS sequence"/>
</dbReference>
<dbReference type="AlphaFoldDB" id="B0MAF5"/>
<dbReference type="HOGENOM" id="CLU_3246308_0_0_9"/>
<sequence>MQLGKQKAKKEGRNYNFCLLDIERRSLYNTTFVNVYLRTLLP</sequence>
<proteinExistence type="predicted"/>
<reference evidence="1" key="2">
    <citation type="submission" date="2013-11" db="EMBL/GenBank/DDBJ databases">
        <title>Draft genome sequence of Anaerostipes caccae (DSM 14662).</title>
        <authorList>
            <person name="Sudarsanam P."/>
            <person name="Ley R."/>
            <person name="Guruge J."/>
            <person name="Turnbaugh P.J."/>
            <person name="Mahowald M."/>
            <person name="Liep D."/>
            <person name="Gordon J."/>
        </authorList>
    </citation>
    <scope>NUCLEOTIDE SEQUENCE</scope>
    <source>
        <strain evidence="1">DSM 14662</strain>
    </source>
</reference>
<reference evidence="1" key="1">
    <citation type="submission" date="2007-11" db="EMBL/GenBank/DDBJ databases">
        <authorList>
            <person name="Fulton L."/>
            <person name="Clifton S."/>
            <person name="Fulton B."/>
            <person name="Xu J."/>
            <person name="Minx P."/>
            <person name="Pepin K.H."/>
            <person name="Johnson M."/>
            <person name="Thiruvilangam P."/>
            <person name="Bhonagiri V."/>
            <person name="Nash W.E."/>
            <person name="Mardis E.R."/>
            <person name="Wilson R.K."/>
        </authorList>
    </citation>
    <scope>NUCLEOTIDE SEQUENCE [LARGE SCALE GENOMIC DNA]</scope>
    <source>
        <strain evidence="1">DSM 14662</strain>
    </source>
</reference>
<dbReference type="STRING" id="411490.ANACAC_00530"/>
<dbReference type="EMBL" id="ABAX03000004">
    <property type="protein sequence ID" value="EDR98829.1"/>
    <property type="molecule type" value="Genomic_DNA"/>
</dbReference>
<gene>
    <name evidence="1" type="ORF">ANACAC_00530</name>
</gene>
<protein>
    <submittedName>
        <fullName evidence="1">Uncharacterized protein</fullName>
    </submittedName>
</protein>